<sequence>MGKMMLMSMRMLILSLMMGACVSQIEDGYPFDEAADTQESEEYSNPLYEKLVNYGKKLGVPCSNEITLCADMTLSDLEMMKDVVCSKSKEFTQCVIKRCELASKFQFVIKGAVEMILTEIGVKCSKTEHYAESDARDYGNLLSNPSYDIAYPQRGDYASGRISGATTDSEEELCEKVTPVCKKMLQKADGEACARVQEYVRCLETECNIEDLIKQEVVRDGLESIGIYDGDCGNGQVPLRLGGASAAFLLVALVTIKNLFYGF</sequence>
<dbReference type="PROSITE" id="PS51257">
    <property type="entry name" value="PROKAR_LIPOPROTEIN"/>
    <property type="match status" value="1"/>
</dbReference>
<dbReference type="EMBL" id="JAWDGP010001092">
    <property type="protein sequence ID" value="KAK3794807.1"/>
    <property type="molecule type" value="Genomic_DNA"/>
</dbReference>
<reference evidence="2" key="1">
    <citation type="journal article" date="2023" name="G3 (Bethesda)">
        <title>A reference genome for the long-term kleptoplast-retaining sea slug Elysia crispata morphotype clarki.</title>
        <authorList>
            <person name="Eastman K.E."/>
            <person name="Pendleton A.L."/>
            <person name="Shaikh M.A."/>
            <person name="Suttiyut T."/>
            <person name="Ogas R."/>
            <person name="Tomko P."/>
            <person name="Gavelis G."/>
            <person name="Widhalm J.R."/>
            <person name="Wisecaver J.H."/>
        </authorList>
    </citation>
    <scope>NUCLEOTIDE SEQUENCE</scope>
    <source>
        <strain evidence="2">ECLA1</strain>
    </source>
</reference>
<feature type="chain" id="PRO_5042287886" evidence="1">
    <location>
        <begin position="24"/>
        <end position="263"/>
    </location>
</feature>
<dbReference type="Proteomes" id="UP001283361">
    <property type="component" value="Unassembled WGS sequence"/>
</dbReference>
<comment type="caution">
    <text evidence="2">The sequence shown here is derived from an EMBL/GenBank/DDBJ whole genome shotgun (WGS) entry which is preliminary data.</text>
</comment>
<feature type="signal peptide" evidence="1">
    <location>
        <begin position="1"/>
        <end position="23"/>
    </location>
</feature>
<accession>A0AAE1E5J2</accession>
<keyword evidence="1" id="KW-0732">Signal</keyword>
<evidence type="ECO:0000313" key="2">
    <source>
        <dbReference type="EMBL" id="KAK3794807.1"/>
    </source>
</evidence>
<evidence type="ECO:0000313" key="3">
    <source>
        <dbReference type="Proteomes" id="UP001283361"/>
    </source>
</evidence>
<name>A0AAE1E5J2_9GAST</name>
<evidence type="ECO:0000256" key="1">
    <source>
        <dbReference type="SAM" id="SignalP"/>
    </source>
</evidence>
<organism evidence="2 3">
    <name type="scientific">Elysia crispata</name>
    <name type="common">lettuce slug</name>
    <dbReference type="NCBI Taxonomy" id="231223"/>
    <lineage>
        <taxon>Eukaryota</taxon>
        <taxon>Metazoa</taxon>
        <taxon>Spiralia</taxon>
        <taxon>Lophotrochozoa</taxon>
        <taxon>Mollusca</taxon>
        <taxon>Gastropoda</taxon>
        <taxon>Heterobranchia</taxon>
        <taxon>Euthyneura</taxon>
        <taxon>Panpulmonata</taxon>
        <taxon>Sacoglossa</taxon>
        <taxon>Placobranchoidea</taxon>
        <taxon>Plakobranchidae</taxon>
        <taxon>Elysia</taxon>
    </lineage>
</organism>
<proteinExistence type="predicted"/>
<dbReference type="AlphaFoldDB" id="A0AAE1E5J2"/>
<gene>
    <name evidence="2" type="ORF">RRG08_054446</name>
</gene>
<protein>
    <submittedName>
        <fullName evidence="2">Uncharacterized protein</fullName>
    </submittedName>
</protein>
<keyword evidence="3" id="KW-1185">Reference proteome</keyword>